<dbReference type="InterPro" id="IPR050613">
    <property type="entry name" value="Sec_Metabolite_Reg"/>
</dbReference>
<dbReference type="OrthoDB" id="435881at2759"/>
<protein>
    <submittedName>
        <fullName evidence="4">Uncharacterized protein</fullName>
    </submittedName>
</protein>
<sequence length="343" mass="38554">MAHLLDSPRLKQKCGGVSGGISSICAKPSLDLFSGDAKMPLNVGDENLSPDMVDLPPKTNGITSIVVCLIRCEMTEFLRKFSSPFPNNHPWDILTSPDITIAKKNSMIKRLEDLFERKYLRYCDPSNTLHQLASIMVRSGMCRIKLFAHNPRRFANRGVKIPQSERDAIFTNATKFLEYMNLVRGNPSLEKYMWQMGTSLLWNSLLHVLIEVRHRKLIGVVLSKYPQIFEKTTGAVYTALGKWTLEAWDDCLAAKTIEGIPGPTPDYIDAIRRCPTPLGESPHDQKGLTDPGLVTETSAGSSNIQARTHDRNPPSDLESFASYGFPNLLSFEMNPEEWVQWEI</sequence>
<gene>
    <name evidence="4" type="ORF">TOPH_02722</name>
</gene>
<keyword evidence="5" id="KW-1185">Reference proteome</keyword>
<feature type="region of interest" description="Disordered" evidence="3">
    <location>
        <begin position="279"/>
        <end position="315"/>
    </location>
</feature>
<dbReference type="PANTHER" id="PTHR31001:SF85">
    <property type="entry name" value="ZN(II)2CYS6 TRANSCRIPTION FACTOR (EUROFUNG)"/>
    <property type="match status" value="1"/>
</dbReference>
<proteinExistence type="predicted"/>
<dbReference type="Proteomes" id="UP000036947">
    <property type="component" value="Unassembled WGS sequence"/>
</dbReference>
<feature type="compositionally biased region" description="Polar residues" evidence="3">
    <location>
        <begin position="295"/>
        <end position="306"/>
    </location>
</feature>
<dbReference type="GO" id="GO:0005634">
    <property type="term" value="C:nucleus"/>
    <property type="evidence" value="ECO:0007669"/>
    <property type="project" value="UniProtKB-SubCell"/>
</dbReference>
<dbReference type="EMBL" id="LFRF01000005">
    <property type="protein sequence ID" value="KND92685.1"/>
    <property type="molecule type" value="Genomic_DNA"/>
</dbReference>
<dbReference type="STRING" id="1163406.A0A0L0NG10"/>
<comment type="subcellular location">
    <subcellularLocation>
        <location evidence="1">Nucleus</location>
    </subcellularLocation>
</comment>
<dbReference type="PANTHER" id="PTHR31001">
    <property type="entry name" value="UNCHARACTERIZED TRANSCRIPTIONAL REGULATORY PROTEIN"/>
    <property type="match status" value="1"/>
</dbReference>
<comment type="caution">
    <text evidence="4">The sequence shown here is derived from an EMBL/GenBank/DDBJ whole genome shotgun (WGS) entry which is preliminary data.</text>
</comment>
<accession>A0A0L0NG10</accession>
<evidence type="ECO:0000256" key="3">
    <source>
        <dbReference type="SAM" id="MobiDB-lite"/>
    </source>
</evidence>
<organism evidence="4 5">
    <name type="scientific">Tolypocladium ophioglossoides (strain CBS 100239)</name>
    <name type="common">Snaketongue truffleclub</name>
    <name type="synonym">Elaphocordyceps ophioglossoides</name>
    <dbReference type="NCBI Taxonomy" id="1163406"/>
    <lineage>
        <taxon>Eukaryota</taxon>
        <taxon>Fungi</taxon>
        <taxon>Dikarya</taxon>
        <taxon>Ascomycota</taxon>
        <taxon>Pezizomycotina</taxon>
        <taxon>Sordariomycetes</taxon>
        <taxon>Hypocreomycetidae</taxon>
        <taxon>Hypocreales</taxon>
        <taxon>Ophiocordycipitaceae</taxon>
        <taxon>Tolypocladium</taxon>
    </lineage>
</organism>
<evidence type="ECO:0000256" key="2">
    <source>
        <dbReference type="ARBA" id="ARBA00023242"/>
    </source>
</evidence>
<keyword evidence="2" id="KW-0539">Nucleus</keyword>
<reference evidence="4 5" key="1">
    <citation type="journal article" date="2015" name="BMC Genomics">
        <title>The genome of the truffle-parasite Tolypocladium ophioglossoides and the evolution of antifungal peptaibiotics.</title>
        <authorList>
            <person name="Quandt C.A."/>
            <person name="Bushley K.E."/>
            <person name="Spatafora J.W."/>
        </authorList>
    </citation>
    <scope>NUCLEOTIDE SEQUENCE [LARGE SCALE GENOMIC DNA]</scope>
    <source>
        <strain evidence="4 5">CBS 100239</strain>
    </source>
</reference>
<name>A0A0L0NG10_TOLOC</name>
<evidence type="ECO:0000256" key="1">
    <source>
        <dbReference type="ARBA" id="ARBA00004123"/>
    </source>
</evidence>
<evidence type="ECO:0000313" key="4">
    <source>
        <dbReference type="EMBL" id="KND92685.1"/>
    </source>
</evidence>
<dbReference type="AlphaFoldDB" id="A0A0L0NG10"/>
<evidence type="ECO:0000313" key="5">
    <source>
        <dbReference type="Proteomes" id="UP000036947"/>
    </source>
</evidence>